<dbReference type="EMBL" id="JAKROA010000003">
    <property type="protein sequence ID" value="KAL5109322.1"/>
    <property type="molecule type" value="Genomic_DNA"/>
</dbReference>
<protein>
    <submittedName>
        <fullName evidence="2">Uncharacterized protein</fullName>
    </submittedName>
</protein>
<evidence type="ECO:0000313" key="3">
    <source>
        <dbReference type="Proteomes" id="UP001651158"/>
    </source>
</evidence>
<comment type="caution">
    <text evidence="2">The sequence shown here is derived from an EMBL/GenBank/DDBJ whole genome shotgun (WGS) entry which is preliminary data.</text>
</comment>
<organism evidence="2 3">
    <name type="scientific">Taenia crassiceps</name>
    <dbReference type="NCBI Taxonomy" id="6207"/>
    <lineage>
        <taxon>Eukaryota</taxon>
        <taxon>Metazoa</taxon>
        <taxon>Spiralia</taxon>
        <taxon>Lophotrochozoa</taxon>
        <taxon>Platyhelminthes</taxon>
        <taxon>Cestoda</taxon>
        <taxon>Eucestoda</taxon>
        <taxon>Cyclophyllidea</taxon>
        <taxon>Taeniidae</taxon>
        <taxon>Taenia</taxon>
    </lineage>
</organism>
<dbReference type="Proteomes" id="UP001651158">
    <property type="component" value="Unassembled WGS sequence"/>
</dbReference>
<feature type="region of interest" description="Disordered" evidence="1">
    <location>
        <begin position="171"/>
        <end position="192"/>
    </location>
</feature>
<gene>
    <name evidence="2" type="ORF">TcWFU_008276</name>
</gene>
<proteinExistence type="predicted"/>
<sequence length="192" mass="21389">MLSCSLSPRLPEQYVNTRGRRHSRRRHWNTSALTTSKRVPPGYPSRRNLVSVSKLIHAQMTSPTRVSVRREKVQLPLATIGGIIKKIISALPTALNPWTTERSTSLMKPLDFSRAAVTGWARHPPANGKDKPNWDPGTAQKLPLITHYTRTYITLEPVARLATMSSTTPPYVAQDYPLKPPRAAAAPTNHQS</sequence>
<evidence type="ECO:0000256" key="1">
    <source>
        <dbReference type="SAM" id="MobiDB-lite"/>
    </source>
</evidence>
<accession>A0ABR4QII9</accession>
<name>A0ABR4QII9_9CEST</name>
<evidence type="ECO:0000313" key="2">
    <source>
        <dbReference type="EMBL" id="KAL5109322.1"/>
    </source>
</evidence>
<keyword evidence="3" id="KW-1185">Reference proteome</keyword>
<reference evidence="2 3" key="1">
    <citation type="journal article" date="2022" name="Front. Cell. Infect. Microbiol.">
        <title>The Genomes of Two Strains of Taenia crassiceps the Animal Model for the Study of Human Cysticercosis.</title>
        <authorList>
            <person name="Bobes R.J."/>
            <person name="Estrada K."/>
            <person name="Rios-Valencia D.G."/>
            <person name="Calderon-Gallegos A."/>
            <person name="de la Torre P."/>
            <person name="Carrero J.C."/>
            <person name="Sanchez-Flores A."/>
            <person name="Laclette J.P."/>
        </authorList>
    </citation>
    <scope>NUCLEOTIDE SEQUENCE [LARGE SCALE GENOMIC DNA]</scope>
    <source>
        <strain evidence="2">WFUcys</strain>
    </source>
</reference>